<accession>A0ABT9BWG5</accession>
<evidence type="ECO:0000256" key="6">
    <source>
        <dbReference type="ARBA" id="ARBA00022989"/>
    </source>
</evidence>
<keyword evidence="5 8" id="KW-0812">Transmembrane</keyword>
<evidence type="ECO:0000256" key="2">
    <source>
        <dbReference type="ARBA" id="ARBA00022448"/>
    </source>
</evidence>
<feature type="transmembrane region" description="Helical" evidence="8">
    <location>
        <begin position="72"/>
        <end position="92"/>
    </location>
</feature>
<keyword evidence="10" id="KW-1185">Reference proteome</keyword>
<feature type="transmembrane region" description="Helical" evidence="8">
    <location>
        <begin position="255"/>
        <end position="275"/>
    </location>
</feature>
<comment type="caution">
    <text evidence="9">The sequence shown here is derived from an EMBL/GenBank/DDBJ whole genome shotgun (WGS) entry which is preliminary data.</text>
</comment>
<name>A0ABT9BWG5_9MICO</name>
<feature type="transmembrane region" description="Helical" evidence="8">
    <location>
        <begin position="98"/>
        <end position="119"/>
    </location>
</feature>
<keyword evidence="6 8" id="KW-1133">Transmembrane helix</keyword>
<comment type="subcellular location">
    <subcellularLocation>
        <location evidence="1">Cell membrane</location>
        <topology evidence="1">Multi-pass membrane protein</topology>
    </subcellularLocation>
</comment>
<dbReference type="Proteomes" id="UP001241072">
    <property type="component" value="Unassembled WGS sequence"/>
</dbReference>
<keyword evidence="3" id="KW-1003">Cell membrane</keyword>
<feature type="transmembrane region" description="Helical" evidence="8">
    <location>
        <begin position="176"/>
        <end position="197"/>
    </location>
</feature>
<reference evidence="9 10" key="1">
    <citation type="submission" date="2023-07" db="EMBL/GenBank/DDBJ databases">
        <title>Protaetiibacter sp. nov WY-16 isolated from soil.</title>
        <authorList>
            <person name="Liu B."/>
            <person name="Wan Y."/>
        </authorList>
    </citation>
    <scope>NUCLEOTIDE SEQUENCE [LARGE SCALE GENOMIC DNA]</scope>
    <source>
        <strain evidence="9 10">WY-16</strain>
    </source>
</reference>
<evidence type="ECO:0000313" key="10">
    <source>
        <dbReference type="Proteomes" id="UP001241072"/>
    </source>
</evidence>
<dbReference type="InterPro" id="IPR001851">
    <property type="entry name" value="ABC_transp_permease"/>
</dbReference>
<dbReference type="PANTHER" id="PTHR32196:SF21">
    <property type="entry name" value="ABC TRANSPORTER PERMEASE PROTEIN YPHD-RELATED"/>
    <property type="match status" value="1"/>
</dbReference>
<feature type="transmembrane region" description="Helical" evidence="8">
    <location>
        <begin position="14"/>
        <end position="33"/>
    </location>
</feature>
<feature type="transmembrane region" description="Helical" evidence="8">
    <location>
        <begin position="45"/>
        <end position="65"/>
    </location>
</feature>
<organism evidence="9 10">
    <name type="scientific">Antiquaquibacter soli</name>
    <dbReference type="NCBI Taxonomy" id="3064523"/>
    <lineage>
        <taxon>Bacteria</taxon>
        <taxon>Bacillati</taxon>
        <taxon>Actinomycetota</taxon>
        <taxon>Actinomycetes</taxon>
        <taxon>Micrococcales</taxon>
        <taxon>Microbacteriaceae</taxon>
        <taxon>Antiquaquibacter</taxon>
    </lineage>
</organism>
<evidence type="ECO:0000256" key="7">
    <source>
        <dbReference type="ARBA" id="ARBA00023136"/>
    </source>
</evidence>
<evidence type="ECO:0000256" key="8">
    <source>
        <dbReference type="SAM" id="Phobius"/>
    </source>
</evidence>
<evidence type="ECO:0000256" key="5">
    <source>
        <dbReference type="ARBA" id="ARBA00022692"/>
    </source>
</evidence>
<dbReference type="RefSeq" id="WP_305004075.1">
    <property type="nucleotide sequence ID" value="NZ_JAUQUB010000007.1"/>
</dbReference>
<feature type="transmembrane region" description="Helical" evidence="8">
    <location>
        <begin position="228"/>
        <end position="249"/>
    </location>
</feature>
<feature type="transmembrane region" description="Helical" evidence="8">
    <location>
        <begin position="282"/>
        <end position="299"/>
    </location>
</feature>
<dbReference type="PANTHER" id="PTHR32196">
    <property type="entry name" value="ABC TRANSPORTER PERMEASE PROTEIN YPHD-RELATED-RELATED"/>
    <property type="match status" value="1"/>
</dbReference>
<keyword evidence="2" id="KW-0813">Transport</keyword>
<feature type="transmembrane region" description="Helical" evidence="8">
    <location>
        <begin position="126"/>
        <end position="144"/>
    </location>
</feature>
<gene>
    <name evidence="9" type="ORF">Q5716_15545</name>
</gene>
<protein>
    <submittedName>
        <fullName evidence="9">ABC transporter permease</fullName>
    </submittedName>
</protein>
<dbReference type="PRINTS" id="PR00173">
    <property type="entry name" value="EDTRNSPORT"/>
</dbReference>
<dbReference type="EMBL" id="JAUQUB010000007">
    <property type="protein sequence ID" value="MDO7883647.1"/>
    <property type="molecule type" value="Genomic_DNA"/>
</dbReference>
<keyword evidence="7 8" id="KW-0472">Membrane</keyword>
<keyword evidence="4" id="KW-0997">Cell inner membrane</keyword>
<evidence type="ECO:0000256" key="4">
    <source>
        <dbReference type="ARBA" id="ARBA00022519"/>
    </source>
</evidence>
<evidence type="ECO:0000313" key="9">
    <source>
        <dbReference type="EMBL" id="MDO7883647.1"/>
    </source>
</evidence>
<evidence type="ECO:0000256" key="3">
    <source>
        <dbReference type="ARBA" id="ARBA00022475"/>
    </source>
</evidence>
<evidence type="ECO:0000256" key="1">
    <source>
        <dbReference type="ARBA" id="ARBA00004651"/>
    </source>
</evidence>
<proteinExistence type="predicted"/>
<sequence>MTSTLSARDRVRDLVYRYGLLVLLVVLVVFFAATQPSFGTWRNVLIILQSVAITAIVALGVTVSLSVNGFDLSIGSTISFVVMLTAAAQVYWSLGPWVAVLLGLLAGLGIGLVNGFLVVVARVPDLLATLATMFVFAGLALVLTSGQSVSTGSTIDGQPAPGSISPEFLWLGRGTVLGIPITVVVMVVLGVAVTLLLSRTRTGRLFGAIGGNPEAARLAGVHVGRNKVLAYAISGVLASVGGILLTARLGRGDVGVGGGYLLETVAAALIGFAVLGANKANGFGTVVGAIFVGVVLNGLTMMNLPYYTQDLIKGLLLLGALVLSFSGLFKRKDS</sequence>
<feature type="transmembrane region" description="Helical" evidence="8">
    <location>
        <begin position="311"/>
        <end position="329"/>
    </location>
</feature>
<dbReference type="CDD" id="cd06579">
    <property type="entry name" value="TM_PBP1_transp_AraH_like"/>
    <property type="match status" value="1"/>
</dbReference>
<dbReference type="Pfam" id="PF02653">
    <property type="entry name" value="BPD_transp_2"/>
    <property type="match status" value="1"/>
</dbReference>